<dbReference type="GeneID" id="98148358"/>
<reference evidence="3 4" key="1">
    <citation type="submission" date="2024-07" db="EMBL/GenBank/DDBJ databases">
        <title>Section-level genome sequencing and comparative genomics of Aspergillus sections Usti and Cavernicolus.</title>
        <authorList>
            <consortium name="Lawrence Berkeley National Laboratory"/>
            <person name="Nybo J.L."/>
            <person name="Vesth T.C."/>
            <person name="Theobald S."/>
            <person name="Frisvad J.C."/>
            <person name="Larsen T.O."/>
            <person name="Kjaerboelling I."/>
            <person name="Rothschild-Mancinelli K."/>
            <person name="Lyhne E.K."/>
            <person name="Kogle M.E."/>
            <person name="Barry K."/>
            <person name="Clum A."/>
            <person name="Na H."/>
            <person name="Ledsgaard L."/>
            <person name="Lin J."/>
            <person name="Lipzen A."/>
            <person name="Kuo A."/>
            <person name="Riley R."/>
            <person name="Mondo S."/>
            <person name="Labutti K."/>
            <person name="Haridas S."/>
            <person name="Pangalinan J."/>
            <person name="Salamov A.A."/>
            <person name="Simmons B.A."/>
            <person name="Magnuson J.K."/>
            <person name="Chen J."/>
            <person name="Drula E."/>
            <person name="Henrissat B."/>
            <person name="Wiebenga A."/>
            <person name="Lubbers R.J."/>
            <person name="Gomes A.C."/>
            <person name="Macurrencykelacurrency M.R."/>
            <person name="Stajich J."/>
            <person name="Grigoriev I.V."/>
            <person name="Mortensen U.H."/>
            <person name="De Vries R.P."/>
            <person name="Baker S.E."/>
            <person name="Andersen M.R."/>
        </authorList>
    </citation>
    <scope>NUCLEOTIDE SEQUENCE [LARGE SCALE GENOMIC DNA]</scope>
    <source>
        <strain evidence="3 4">CBS 449.75</strain>
    </source>
</reference>
<name>A0ABR4LMW0_9EURO</name>
<keyword evidence="4" id="KW-1185">Reference proteome</keyword>
<dbReference type="InterPro" id="IPR036928">
    <property type="entry name" value="AS_sf"/>
</dbReference>
<evidence type="ECO:0000313" key="3">
    <source>
        <dbReference type="EMBL" id="KAL2865727.1"/>
    </source>
</evidence>
<dbReference type="Pfam" id="PF01425">
    <property type="entry name" value="Amidase"/>
    <property type="match status" value="2"/>
</dbReference>
<protein>
    <submittedName>
        <fullName evidence="3">Amidase signature domain-containing protein</fullName>
    </submittedName>
</protein>
<sequence length="559" mass="60093">MVLLNGFCFFFLLLYTALGDARLALSACAFPSLIDATQSDLQTGLRLGCFSSVDLTYTRRINEVNSKLNAVLEVDPYVLRIAEQLDLERKRGRTSGPLHGLPILVKDLIGTDDVMETADGSYALVGAKVAADATVVMKLRDNGAIILGKTNPLGNSSGSAVATDLGLVFASLGTETSGSIISPSEKSNIVGIKPTVGLTSRYMVIPVSERQDTVGPMTRAVRDAALILQGIVGEDEKDNYTLASLYSKAYPNYVTACNETGLQGKRIGIPGNVIDTLGGPTEQIISSFEEAVDVIEKLGAAIIEDTNFTAYEDFQRSQIPQRVVAADMLSGISTYLASLTRNPNDLHSLSDIRNFTQRDPQEGYPSRDTDLWDVALFAGMNNTSPDFWTLYQQALSFGEEGGLLGALSRNNLDAVILPSCLAGDIPGILGTPVITVPFGALPVDTAVRYNGRGDLIETGPGIPLGISFLGPKWSEESLVAMAYAFEQRTLTRKALQRVVEPRTELLDLQHLQLNQGSCLREPSVGSLKLSPKLRDGVWDARGGELGIYSHLEQAVSTVV</sequence>
<evidence type="ECO:0000313" key="4">
    <source>
        <dbReference type="Proteomes" id="UP001610432"/>
    </source>
</evidence>
<dbReference type="PANTHER" id="PTHR42678:SF34">
    <property type="entry name" value="OS04G0183300 PROTEIN"/>
    <property type="match status" value="1"/>
</dbReference>
<dbReference type="EMBL" id="JBFXLQ010000030">
    <property type="protein sequence ID" value="KAL2865727.1"/>
    <property type="molecule type" value="Genomic_DNA"/>
</dbReference>
<evidence type="ECO:0000259" key="2">
    <source>
        <dbReference type="Pfam" id="PF01425"/>
    </source>
</evidence>
<proteinExistence type="predicted"/>
<accession>A0ABR4LMW0</accession>
<dbReference type="PANTHER" id="PTHR42678">
    <property type="entry name" value="AMIDASE"/>
    <property type="match status" value="1"/>
</dbReference>
<comment type="caution">
    <text evidence="3">The sequence shown here is derived from an EMBL/GenBank/DDBJ whole genome shotgun (WGS) entry which is preliminary data.</text>
</comment>
<evidence type="ECO:0000256" key="1">
    <source>
        <dbReference type="SAM" id="SignalP"/>
    </source>
</evidence>
<feature type="chain" id="PRO_5046106988" evidence="1">
    <location>
        <begin position="20"/>
        <end position="559"/>
    </location>
</feature>
<dbReference type="Gene3D" id="3.90.1300.10">
    <property type="entry name" value="Amidase signature (AS) domain"/>
    <property type="match status" value="1"/>
</dbReference>
<feature type="domain" description="Amidase" evidence="2">
    <location>
        <begin position="56"/>
        <end position="151"/>
    </location>
</feature>
<gene>
    <name evidence="3" type="ORF">BJX67DRAFT_382685</name>
</gene>
<dbReference type="RefSeq" id="XP_070884706.1">
    <property type="nucleotide sequence ID" value="XM_071033286.1"/>
</dbReference>
<dbReference type="InterPro" id="IPR023631">
    <property type="entry name" value="Amidase_dom"/>
</dbReference>
<organism evidence="3 4">
    <name type="scientific">Aspergillus lucknowensis</name>
    <dbReference type="NCBI Taxonomy" id="176173"/>
    <lineage>
        <taxon>Eukaryota</taxon>
        <taxon>Fungi</taxon>
        <taxon>Dikarya</taxon>
        <taxon>Ascomycota</taxon>
        <taxon>Pezizomycotina</taxon>
        <taxon>Eurotiomycetes</taxon>
        <taxon>Eurotiomycetidae</taxon>
        <taxon>Eurotiales</taxon>
        <taxon>Aspergillaceae</taxon>
        <taxon>Aspergillus</taxon>
        <taxon>Aspergillus subgen. Nidulantes</taxon>
    </lineage>
</organism>
<dbReference type="Proteomes" id="UP001610432">
    <property type="component" value="Unassembled WGS sequence"/>
</dbReference>
<keyword evidence="1" id="KW-0732">Signal</keyword>
<feature type="signal peptide" evidence="1">
    <location>
        <begin position="1"/>
        <end position="19"/>
    </location>
</feature>
<feature type="domain" description="Amidase" evidence="2">
    <location>
        <begin position="154"/>
        <end position="478"/>
    </location>
</feature>
<dbReference type="SUPFAM" id="SSF75304">
    <property type="entry name" value="Amidase signature (AS) enzymes"/>
    <property type="match status" value="1"/>
</dbReference>